<evidence type="ECO:0000256" key="3">
    <source>
        <dbReference type="ARBA" id="ARBA00022827"/>
    </source>
</evidence>
<dbReference type="Proteomes" id="UP001583186">
    <property type="component" value="Unassembled WGS sequence"/>
</dbReference>
<dbReference type="InterPro" id="IPR050493">
    <property type="entry name" value="FAD-dep_Monooxygenase_BioMet"/>
</dbReference>
<evidence type="ECO:0000256" key="4">
    <source>
        <dbReference type="ARBA" id="ARBA00023002"/>
    </source>
</evidence>
<feature type="domain" description="FAD-binding" evidence="8">
    <location>
        <begin position="143"/>
        <end position="355"/>
    </location>
</feature>
<dbReference type="PANTHER" id="PTHR13789">
    <property type="entry name" value="MONOOXYGENASE"/>
    <property type="match status" value="1"/>
</dbReference>
<evidence type="ECO:0000259" key="8">
    <source>
        <dbReference type="Pfam" id="PF01494"/>
    </source>
</evidence>
<dbReference type="InterPro" id="IPR036188">
    <property type="entry name" value="FAD/NAD-bd_sf"/>
</dbReference>
<dbReference type="InterPro" id="IPR023375">
    <property type="entry name" value="ADC_dom_sf"/>
</dbReference>
<keyword evidence="3" id="KW-0274">FAD</keyword>
<dbReference type="InterPro" id="IPR010451">
    <property type="entry name" value="Acetoacetate_decarboxylase"/>
</dbReference>
<comment type="caution">
    <text evidence="9">The sequence shown here is derived from an EMBL/GenBank/DDBJ whole genome shotgun (WGS) entry which is preliminary data.</text>
</comment>
<dbReference type="Pfam" id="PF01266">
    <property type="entry name" value="DAO"/>
    <property type="match status" value="1"/>
</dbReference>
<evidence type="ECO:0000256" key="1">
    <source>
        <dbReference type="ARBA" id="ARBA00007992"/>
    </source>
</evidence>
<feature type="transmembrane region" description="Helical" evidence="6">
    <location>
        <begin position="21"/>
        <end position="41"/>
    </location>
</feature>
<evidence type="ECO:0000313" key="10">
    <source>
        <dbReference type="Proteomes" id="UP001583186"/>
    </source>
</evidence>
<comment type="similarity">
    <text evidence="1">Belongs to the paxM FAD-dependent monooxygenase family.</text>
</comment>
<dbReference type="Gene3D" id="2.40.400.10">
    <property type="entry name" value="Acetoacetate decarboxylase-like"/>
    <property type="match status" value="1"/>
</dbReference>
<dbReference type="SUPFAM" id="SSF160104">
    <property type="entry name" value="Acetoacetate decarboxylase-like"/>
    <property type="match status" value="1"/>
</dbReference>
<dbReference type="SUPFAM" id="SSF51905">
    <property type="entry name" value="FAD/NAD(P)-binding domain"/>
    <property type="match status" value="1"/>
</dbReference>
<evidence type="ECO:0000313" key="9">
    <source>
        <dbReference type="EMBL" id="KAL1897604.1"/>
    </source>
</evidence>
<proteinExistence type="inferred from homology"/>
<evidence type="ECO:0000256" key="5">
    <source>
        <dbReference type="ARBA" id="ARBA00023033"/>
    </source>
</evidence>
<evidence type="ECO:0000256" key="6">
    <source>
        <dbReference type="SAM" id="Phobius"/>
    </source>
</evidence>
<keyword evidence="6" id="KW-1133">Transmembrane helix</keyword>
<keyword evidence="2" id="KW-0285">Flavoprotein</keyword>
<evidence type="ECO:0008006" key="11">
    <source>
        <dbReference type="Google" id="ProtNLM"/>
    </source>
</evidence>
<dbReference type="SUPFAM" id="SSF54373">
    <property type="entry name" value="FAD-linked reductases, C-terminal domain"/>
    <property type="match status" value="1"/>
</dbReference>
<accession>A0ABR3ZDM3</accession>
<protein>
    <recommendedName>
        <fullName evidence="11">FAD-binding domain-containing protein</fullName>
    </recommendedName>
</protein>
<keyword evidence="6" id="KW-0812">Transmembrane</keyword>
<keyword evidence="5" id="KW-0503">Monooxygenase</keyword>
<dbReference type="InterPro" id="IPR006076">
    <property type="entry name" value="FAD-dep_OxRdtase"/>
</dbReference>
<keyword evidence="4" id="KW-0560">Oxidoreductase</keyword>
<dbReference type="PANTHER" id="PTHR13789:SF261">
    <property type="entry name" value="HYDROXYLASE, PUTATIVE (AFU_ORTHOLOGUE AFUA_7G00590)-RELATED"/>
    <property type="match status" value="1"/>
</dbReference>
<feature type="domain" description="FAD dependent oxidoreductase" evidence="7">
    <location>
        <begin position="24"/>
        <end position="61"/>
    </location>
</feature>
<organism evidence="9 10">
    <name type="scientific">Sporothrix stenoceras</name>
    <dbReference type="NCBI Taxonomy" id="5173"/>
    <lineage>
        <taxon>Eukaryota</taxon>
        <taxon>Fungi</taxon>
        <taxon>Dikarya</taxon>
        <taxon>Ascomycota</taxon>
        <taxon>Pezizomycotina</taxon>
        <taxon>Sordariomycetes</taxon>
        <taxon>Sordariomycetidae</taxon>
        <taxon>Ophiostomatales</taxon>
        <taxon>Ophiostomataceae</taxon>
        <taxon>Sporothrix</taxon>
    </lineage>
</organism>
<dbReference type="InterPro" id="IPR002938">
    <property type="entry name" value="FAD-bd"/>
</dbReference>
<name>A0ABR3ZDM3_9PEZI</name>
<gene>
    <name evidence="9" type="ORF">Sste5346_003910</name>
</gene>
<dbReference type="Pfam" id="PF06314">
    <property type="entry name" value="ADC"/>
    <property type="match status" value="1"/>
</dbReference>
<dbReference type="PRINTS" id="PR00420">
    <property type="entry name" value="RNGMNOXGNASE"/>
</dbReference>
<sequence>MSSEPPISNSTNGVAVPAAKCGLHVVIAGAGIAGLTAAIYLRKQGHRCTLLEKSHLAKETGAAVHLAPNSNGVLRRIGIYAEKQGANPMESPWLLTHRVHLHEELKRRAMAPEDEGPPAVLRTSCPVVDVDPESGIVTLESGEMITGDVILGADGAHSKSRAKLPGGNLQTKPSGKSAFRFLVPRRAALDDPVTAKFAQRNGELIIWFSTDRRVVMYPCSNNTQLNFVCVHPREETEAESKQDNWNSGTNKAKLLEVYCDLDPALRALLDKVDSSSIRVWELLDMDKLPTWVNGRLALLGDAAHPFLPHQGQGAGCAMEDAVSLAVVLSRGTPASDVPERLRLYESFRYERAHKIQYFSRVSGRDVEEPGAAIDMTEYSQYNFGHDEWDNSTNLFRKWQWARNPNVFWRMPISFGPMPGPRQTHGGVVRDGLNSTFTNASIKFKTSRTLLQNLFPTESFSFKGPGTIAYASFSQTTLNKMHWLGGGGYRHIGLYIHGVQYTKKNGEVVDGTFLPLLFESLTDPIVSGREELGMPKLYCSVDIYQRSSCYKVQCGWEGSKFATMSLEGLKPDDPASDQGTIGGESDDGIFAYRYIPCVGERGKADVEHTTFIEHAQEAKNTPQKVLSVQRATNSSVKFDALDWEALPTLHHIISRVAEIPIYEIVSAKVVSGLGVSDVSSARRID</sequence>
<reference evidence="9 10" key="1">
    <citation type="journal article" date="2024" name="IMA Fungus">
        <title>IMA Genome - F19 : A genome assembly and annotation guide to empower mycologists, including annotated draft genome sequences of Ceratocystis pirilliformis, Diaporthe australafricana, Fusarium ophioides, Paecilomyces lecythidis, and Sporothrix stenoceras.</title>
        <authorList>
            <person name="Aylward J."/>
            <person name="Wilson A.M."/>
            <person name="Visagie C.M."/>
            <person name="Spraker J."/>
            <person name="Barnes I."/>
            <person name="Buitendag C."/>
            <person name="Ceriani C."/>
            <person name="Del Mar Angel L."/>
            <person name="du Plessis D."/>
            <person name="Fuchs T."/>
            <person name="Gasser K."/>
            <person name="Kramer D."/>
            <person name="Li W."/>
            <person name="Munsamy K."/>
            <person name="Piso A."/>
            <person name="Price J.L."/>
            <person name="Sonnekus B."/>
            <person name="Thomas C."/>
            <person name="van der Nest A."/>
            <person name="van Dijk A."/>
            <person name="van Heerden A."/>
            <person name="van Vuuren N."/>
            <person name="Yilmaz N."/>
            <person name="Duong T.A."/>
            <person name="van der Merwe N.A."/>
            <person name="Wingfield M.J."/>
            <person name="Wingfield B.D."/>
        </authorList>
    </citation>
    <scope>NUCLEOTIDE SEQUENCE [LARGE SCALE GENOMIC DNA]</scope>
    <source>
        <strain evidence="9 10">CMW 5346</strain>
    </source>
</reference>
<dbReference type="Gene3D" id="3.50.50.60">
    <property type="entry name" value="FAD/NAD(P)-binding domain"/>
    <property type="match status" value="1"/>
</dbReference>
<dbReference type="Pfam" id="PF01494">
    <property type="entry name" value="FAD_binding_3"/>
    <property type="match status" value="1"/>
</dbReference>
<keyword evidence="10" id="KW-1185">Reference proteome</keyword>
<evidence type="ECO:0000256" key="2">
    <source>
        <dbReference type="ARBA" id="ARBA00022630"/>
    </source>
</evidence>
<keyword evidence="6" id="KW-0472">Membrane</keyword>
<dbReference type="EMBL" id="JAWCUI010000018">
    <property type="protein sequence ID" value="KAL1897604.1"/>
    <property type="molecule type" value="Genomic_DNA"/>
</dbReference>
<evidence type="ECO:0000259" key="7">
    <source>
        <dbReference type="Pfam" id="PF01266"/>
    </source>
</evidence>